<keyword evidence="3" id="KW-1185">Reference proteome</keyword>
<dbReference type="AlphaFoldDB" id="A0A392SST8"/>
<proteinExistence type="predicted"/>
<dbReference type="Proteomes" id="UP000265520">
    <property type="component" value="Unassembled WGS sequence"/>
</dbReference>
<accession>A0A392SST8</accession>
<protein>
    <submittedName>
        <fullName evidence="2">Uncharacterized protein</fullName>
    </submittedName>
</protein>
<comment type="caution">
    <text evidence="2">The sequence shown here is derived from an EMBL/GenBank/DDBJ whole genome shotgun (WGS) entry which is preliminary data.</text>
</comment>
<evidence type="ECO:0000313" key="2">
    <source>
        <dbReference type="EMBL" id="MCI51938.1"/>
    </source>
</evidence>
<evidence type="ECO:0000256" key="1">
    <source>
        <dbReference type="SAM" id="MobiDB-lite"/>
    </source>
</evidence>
<reference evidence="2 3" key="1">
    <citation type="journal article" date="2018" name="Front. Plant Sci.">
        <title>Red Clover (Trifolium pratense) and Zigzag Clover (T. medium) - A Picture of Genomic Similarities and Differences.</title>
        <authorList>
            <person name="Dluhosova J."/>
            <person name="Istvanek J."/>
            <person name="Nedelnik J."/>
            <person name="Repkova J."/>
        </authorList>
    </citation>
    <scope>NUCLEOTIDE SEQUENCE [LARGE SCALE GENOMIC DNA]</scope>
    <source>
        <strain evidence="3">cv. 10/8</strain>
        <tissue evidence="2">Leaf</tissue>
    </source>
</reference>
<organism evidence="2 3">
    <name type="scientific">Trifolium medium</name>
    <dbReference type="NCBI Taxonomy" id="97028"/>
    <lineage>
        <taxon>Eukaryota</taxon>
        <taxon>Viridiplantae</taxon>
        <taxon>Streptophyta</taxon>
        <taxon>Embryophyta</taxon>
        <taxon>Tracheophyta</taxon>
        <taxon>Spermatophyta</taxon>
        <taxon>Magnoliopsida</taxon>
        <taxon>eudicotyledons</taxon>
        <taxon>Gunneridae</taxon>
        <taxon>Pentapetalae</taxon>
        <taxon>rosids</taxon>
        <taxon>fabids</taxon>
        <taxon>Fabales</taxon>
        <taxon>Fabaceae</taxon>
        <taxon>Papilionoideae</taxon>
        <taxon>50 kb inversion clade</taxon>
        <taxon>NPAAA clade</taxon>
        <taxon>Hologalegina</taxon>
        <taxon>IRL clade</taxon>
        <taxon>Trifolieae</taxon>
        <taxon>Trifolium</taxon>
    </lineage>
</organism>
<dbReference type="EMBL" id="LXQA010439612">
    <property type="protein sequence ID" value="MCI51938.1"/>
    <property type="molecule type" value="Genomic_DNA"/>
</dbReference>
<sequence>MAKLFEDTEVDVMSLTNEGDVGSTKNEDRDATENSSSFADTNSDDAENSSRSSDSEVESVLFDENAVACPSDPYDPSGPDVRKR</sequence>
<evidence type="ECO:0000313" key="3">
    <source>
        <dbReference type="Proteomes" id="UP000265520"/>
    </source>
</evidence>
<name>A0A392SST8_9FABA</name>
<feature type="region of interest" description="Disordered" evidence="1">
    <location>
        <begin position="1"/>
        <end position="84"/>
    </location>
</feature>